<evidence type="ECO:0000256" key="7">
    <source>
        <dbReference type="RuleBase" id="RU003835"/>
    </source>
</evidence>
<comment type="catalytic activity">
    <reaction evidence="6">
        <text>acetate + ATP = acetyl phosphate + ADP</text>
        <dbReference type="Rhea" id="RHEA:11352"/>
        <dbReference type="ChEBI" id="CHEBI:22191"/>
        <dbReference type="ChEBI" id="CHEBI:30089"/>
        <dbReference type="ChEBI" id="CHEBI:30616"/>
        <dbReference type="ChEBI" id="CHEBI:456216"/>
        <dbReference type="EC" id="2.7.2.1"/>
    </reaction>
</comment>
<dbReference type="EMBL" id="BLTE01000002">
    <property type="protein sequence ID" value="GFK93016.1"/>
    <property type="molecule type" value="Genomic_DNA"/>
</dbReference>
<feature type="binding site" evidence="6">
    <location>
        <position position="14"/>
    </location>
    <ligand>
        <name>ATP</name>
        <dbReference type="ChEBI" id="CHEBI:30616"/>
    </ligand>
</feature>
<dbReference type="PIRSF" id="PIRSF000722">
    <property type="entry name" value="Acetate_prop_kin"/>
    <property type="match status" value="1"/>
</dbReference>
<evidence type="ECO:0000256" key="4">
    <source>
        <dbReference type="ARBA" id="ARBA00022777"/>
    </source>
</evidence>
<reference evidence="8 9" key="1">
    <citation type="submission" date="2020-04" db="EMBL/GenBank/DDBJ databases">
        <authorList>
            <consortium name="Desulfovibrio sp. FSS-1 genome sequencing consortium"/>
            <person name="Shimoshige H."/>
            <person name="Kobayashi H."/>
            <person name="Maekawa T."/>
        </authorList>
    </citation>
    <scope>NUCLEOTIDE SEQUENCE [LARGE SCALE GENOMIC DNA]</scope>
    <source>
        <strain evidence="8 9">SIID29052-01</strain>
    </source>
</reference>
<dbReference type="InterPro" id="IPR023865">
    <property type="entry name" value="Aliphatic_acid_kinase_CS"/>
</dbReference>
<dbReference type="InterPro" id="IPR004372">
    <property type="entry name" value="Ac/propionate_kinase"/>
</dbReference>
<comment type="pathway">
    <text evidence="6">Metabolic intermediate biosynthesis; acetyl-CoA biosynthesis; acetyl-CoA from acetate: step 1/2.</text>
</comment>
<feature type="binding site" evidence="6">
    <location>
        <position position="388"/>
    </location>
    <ligand>
        <name>Mg(2+)</name>
        <dbReference type="ChEBI" id="CHEBI:18420"/>
    </ligand>
</feature>
<dbReference type="InterPro" id="IPR000890">
    <property type="entry name" value="Aliphatic_acid_kin_short-chain"/>
</dbReference>
<comment type="caution">
    <text evidence="8">The sequence shown here is derived from an EMBL/GenBank/DDBJ whole genome shotgun (WGS) entry which is preliminary data.</text>
</comment>
<organism evidence="8 9">
    <name type="scientific">Fundidesulfovibrio magnetotacticus</name>
    <dbReference type="NCBI Taxonomy" id="2730080"/>
    <lineage>
        <taxon>Bacteria</taxon>
        <taxon>Pseudomonadati</taxon>
        <taxon>Thermodesulfobacteriota</taxon>
        <taxon>Desulfovibrionia</taxon>
        <taxon>Desulfovibrionales</taxon>
        <taxon>Desulfovibrionaceae</taxon>
        <taxon>Fundidesulfovibrio</taxon>
    </lineage>
</organism>
<dbReference type="GO" id="GO:0006085">
    <property type="term" value="P:acetyl-CoA biosynthetic process"/>
    <property type="evidence" value="ECO:0007669"/>
    <property type="project" value="UniProtKB-UniRule"/>
</dbReference>
<keyword evidence="2 6" id="KW-0808">Transferase</keyword>
<accession>A0A6V8LT74</accession>
<sequence>MNVLVLNCGSSSLKYQLIDMDTHAVLCSGITERIGEAMGKITHKAFPGTPGQKVLNVEEPFADHTAALGRCAGLITGGEAPVAKASEIGAIGHRVVHGGEAFKQPTVIDPAVVETIKKFCKLAPLHNPAGLMGIEAATKLFPGVTQVAVFDTAFHGSIPDYAYLFPIPFELYEELGIRRYGFHGTSHGYVAKKLSQVLGKPFEQTSCVTVHLGNGCSMAAVKNGQCVDTSMGLTPLMGLMMGTRSGDVDPSLHPFLAENKGLTIQQVDSLLNKQSGLKGICGLNDMRDIHAARENGDKKAELALKMFCYRVTHYIGAYLAALDGCDAVVFTAGIGENDPDVRQHACETLGGIGVKIDKERNYGFKRGQITKISTDDSPVAVYIIPTNEELEIATQTYSLVNGK</sequence>
<keyword evidence="3 6" id="KW-0547">Nucleotide-binding</keyword>
<feature type="binding site" evidence="6">
    <location>
        <position position="94"/>
    </location>
    <ligand>
        <name>substrate</name>
    </ligand>
</feature>
<dbReference type="GO" id="GO:0006083">
    <property type="term" value="P:acetate metabolic process"/>
    <property type="evidence" value="ECO:0007669"/>
    <property type="project" value="TreeGrafter"/>
</dbReference>
<dbReference type="RefSeq" id="WP_173081613.1">
    <property type="nucleotide sequence ID" value="NZ_BLTE01000002.1"/>
</dbReference>
<dbReference type="GO" id="GO:0005524">
    <property type="term" value="F:ATP binding"/>
    <property type="evidence" value="ECO:0007669"/>
    <property type="project" value="UniProtKB-KW"/>
</dbReference>
<comment type="subunit">
    <text evidence="6">Homodimer.</text>
</comment>
<dbReference type="PRINTS" id="PR00471">
    <property type="entry name" value="ACETATEKNASE"/>
</dbReference>
<dbReference type="EC" id="2.7.2.1" evidence="6"/>
<keyword evidence="6" id="KW-0479">Metal-binding</keyword>
<feature type="binding site" evidence="6">
    <location>
        <begin position="333"/>
        <end position="337"/>
    </location>
    <ligand>
        <name>ATP</name>
        <dbReference type="ChEBI" id="CHEBI:30616"/>
    </ligand>
</feature>
<feature type="binding site" evidence="6">
    <location>
        <begin position="285"/>
        <end position="287"/>
    </location>
    <ligand>
        <name>ATP</name>
        <dbReference type="ChEBI" id="CHEBI:30616"/>
    </ligand>
</feature>
<dbReference type="UniPathway" id="UPA00340">
    <property type="reaction ID" value="UER00458"/>
</dbReference>
<dbReference type="AlphaFoldDB" id="A0A6V8LT74"/>
<comment type="similarity">
    <text evidence="1 6 7">Belongs to the acetokinase family.</text>
</comment>
<dbReference type="PANTHER" id="PTHR21060">
    <property type="entry name" value="ACETATE KINASE"/>
    <property type="match status" value="1"/>
</dbReference>
<dbReference type="SUPFAM" id="SSF53067">
    <property type="entry name" value="Actin-like ATPase domain"/>
    <property type="match status" value="2"/>
</dbReference>
<evidence type="ECO:0000313" key="8">
    <source>
        <dbReference type="EMBL" id="GFK93016.1"/>
    </source>
</evidence>
<dbReference type="PROSITE" id="PS01075">
    <property type="entry name" value="ACETATE_KINASE_1"/>
    <property type="match status" value="1"/>
</dbReference>
<evidence type="ECO:0000256" key="5">
    <source>
        <dbReference type="ARBA" id="ARBA00022840"/>
    </source>
</evidence>
<feature type="site" description="Transition state stabilizer" evidence="6">
    <location>
        <position position="244"/>
    </location>
</feature>
<proteinExistence type="inferred from homology"/>
<evidence type="ECO:0000313" key="9">
    <source>
        <dbReference type="Proteomes" id="UP000494245"/>
    </source>
</evidence>
<feature type="active site" description="Proton donor/acceptor" evidence="6">
    <location>
        <position position="151"/>
    </location>
</feature>
<evidence type="ECO:0000256" key="1">
    <source>
        <dbReference type="ARBA" id="ARBA00008748"/>
    </source>
</evidence>
<feature type="site" description="Transition state stabilizer" evidence="6">
    <location>
        <position position="183"/>
    </location>
</feature>
<feature type="binding site" evidence="6">
    <location>
        <position position="7"/>
    </location>
    <ligand>
        <name>Mg(2+)</name>
        <dbReference type="ChEBI" id="CHEBI:18420"/>
    </ligand>
</feature>
<dbReference type="HAMAP" id="MF_00020">
    <property type="entry name" value="Acetate_kinase"/>
    <property type="match status" value="1"/>
</dbReference>
<dbReference type="InterPro" id="IPR043129">
    <property type="entry name" value="ATPase_NBD"/>
</dbReference>
<evidence type="ECO:0000256" key="6">
    <source>
        <dbReference type="HAMAP-Rule" id="MF_00020"/>
    </source>
</evidence>
<keyword evidence="6" id="KW-0460">Magnesium</keyword>
<dbReference type="CDD" id="cd24010">
    <property type="entry name" value="ASKHA_NBD_AcK_PK"/>
    <property type="match status" value="1"/>
</dbReference>
<comment type="function">
    <text evidence="6">Catalyzes the formation of acetyl phosphate from acetate and ATP. Can also catalyze the reverse reaction.</text>
</comment>
<gene>
    <name evidence="6 8" type="primary">ackA</name>
    <name evidence="8" type="ORF">NNJEOMEG_00845</name>
</gene>
<keyword evidence="6" id="KW-0963">Cytoplasm</keyword>
<dbReference type="PANTHER" id="PTHR21060:SF15">
    <property type="entry name" value="ACETATE KINASE-RELATED"/>
    <property type="match status" value="1"/>
</dbReference>
<reference evidence="8 9" key="2">
    <citation type="submission" date="2020-05" db="EMBL/GenBank/DDBJ databases">
        <title>Draft genome sequence of Desulfovibrio sp. strainFSS-1.</title>
        <authorList>
            <person name="Shimoshige H."/>
            <person name="Kobayashi H."/>
            <person name="Maekawa T."/>
        </authorList>
    </citation>
    <scope>NUCLEOTIDE SEQUENCE [LARGE SCALE GENOMIC DNA]</scope>
    <source>
        <strain evidence="8 9">SIID29052-01</strain>
    </source>
</reference>
<dbReference type="Pfam" id="PF00871">
    <property type="entry name" value="Acetate_kinase"/>
    <property type="match status" value="1"/>
</dbReference>
<comment type="subcellular location">
    <subcellularLocation>
        <location evidence="6">Cytoplasm</location>
    </subcellularLocation>
</comment>
<dbReference type="GO" id="GO:0008776">
    <property type="term" value="F:acetate kinase activity"/>
    <property type="evidence" value="ECO:0007669"/>
    <property type="project" value="UniProtKB-UniRule"/>
</dbReference>
<feature type="binding site" evidence="6">
    <location>
        <begin position="211"/>
        <end position="215"/>
    </location>
    <ligand>
        <name>ATP</name>
        <dbReference type="ChEBI" id="CHEBI:30616"/>
    </ligand>
</feature>
<keyword evidence="4 6" id="KW-0418">Kinase</keyword>
<evidence type="ECO:0000256" key="3">
    <source>
        <dbReference type="ARBA" id="ARBA00022741"/>
    </source>
</evidence>
<keyword evidence="5 6" id="KW-0067">ATP-binding</keyword>
<dbReference type="NCBIfam" id="TIGR00016">
    <property type="entry name" value="ackA"/>
    <property type="match status" value="1"/>
</dbReference>
<evidence type="ECO:0000256" key="2">
    <source>
        <dbReference type="ARBA" id="ARBA00022679"/>
    </source>
</evidence>
<protein>
    <recommendedName>
        <fullName evidence="6">Acetate kinase</fullName>
        <ecNumber evidence="6">2.7.2.1</ecNumber>
    </recommendedName>
    <alternativeName>
        <fullName evidence="6">Acetokinase</fullName>
    </alternativeName>
</protein>
<dbReference type="Proteomes" id="UP000494245">
    <property type="component" value="Unassembled WGS sequence"/>
</dbReference>
<dbReference type="Gene3D" id="3.30.420.40">
    <property type="match status" value="2"/>
</dbReference>
<dbReference type="GO" id="GO:0005737">
    <property type="term" value="C:cytoplasm"/>
    <property type="evidence" value="ECO:0007669"/>
    <property type="project" value="UniProtKB-SubCell"/>
</dbReference>
<keyword evidence="9" id="KW-1185">Reference proteome</keyword>
<comment type="cofactor">
    <cofactor evidence="6">
        <name>Mg(2+)</name>
        <dbReference type="ChEBI" id="CHEBI:18420"/>
    </cofactor>
    <cofactor evidence="6">
        <name>Mn(2+)</name>
        <dbReference type="ChEBI" id="CHEBI:29035"/>
    </cofactor>
    <text evidence="6">Mg(2+). Can also accept Mn(2+).</text>
</comment>
<dbReference type="GO" id="GO:0000287">
    <property type="term" value="F:magnesium ion binding"/>
    <property type="evidence" value="ECO:0007669"/>
    <property type="project" value="UniProtKB-UniRule"/>
</dbReference>
<name>A0A6V8LT74_9BACT</name>